<feature type="compositionally biased region" description="Basic and acidic residues" evidence="1">
    <location>
        <begin position="31"/>
        <end position="43"/>
    </location>
</feature>
<dbReference type="Proteomes" id="UP000596660">
    <property type="component" value="Unplaced"/>
</dbReference>
<sequence>MSQSPDGLAVASAGDETLRIWNVFGNPDQATPKKEATREPFAH</sequence>
<dbReference type="EnsemblPlants" id="AUR62023675-RA">
    <property type="protein sequence ID" value="AUR62023675-RA:cds"/>
    <property type="gene ID" value="AUR62023675"/>
</dbReference>
<evidence type="ECO:0000256" key="1">
    <source>
        <dbReference type="SAM" id="MobiDB-lite"/>
    </source>
</evidence>
<accession>A0A803M5F2</accession>
<name>A0A803M5F2_CHEQI</name>
<evidence type="ECO:0000313" key="3">
    <source>
        <dbReference type="Proteomes" id="UP000596660"/>
    </source>
</evidence>
<keyword evidence="3" id="KW-1185">Reference proteome</keyword>
<reference evidence="2" key="2">
    <citation type="submission" date="2021-03" db="UniProtKB">
        <authorList>
            <consortium name="EnsemblPlants"/>
        </authorList>
    </citation>
    <scope>IDENTIFICATION</scope>
</reference>
<evidence type="ECO:0000313" key="2">
    <source>
        <dbReference type="EnsemblPlants" id="AUR62023675-RA:cds"/>
    </source>
</evidence>
<feature type="region of interest" description="Disordered" evidence="1">
    <location>
        <begin position="24"/>
        <end position="43"/>
    </location>
</feature>
<dbReference type="AlphaFoldDB" id="A0A803M5F2"/>
<dbReference type="Gramene" id="AUR62023675-RA">
    <property type="protein sequence ID" value="AUR62023675-RA:cds"/>
    <property type="gene ID" value="AUR62023675"/>
</dbReference>
<protein>
    <submittedName>
        <fullName evidence="2">Uncharacterized protein</fullName>
    </submittedName>
</protein>
<reference evidence="2" key="1">
    <citation type="journal article" date="2017" name="Nature">
        <title>The genome of Chenopodium quinoa.</title>
        <authorList>
            <person name="Jarvis D.E."/>
            <person name="Ho Y.S."/>
            <person name="Lightfoot D.J."/>
            <person name="Schmoeckel S.M."/>
            <person name="Li B."/>
            <person name="Borm T.J.A."/>
            <person name="Ohyanagi H."/>
            <person name="Mineta K."/>
            <person name="Michell C.T."/>
            <person name="Saber N."/>
            <person name="Kharbatia N.M."/>
            <person name="Rupper R.R."/>
            <person name="Sharp A.R."/>
            <person name="Dally N."/>
            <person name="Boughton B.A."/>
            <person name="Woo Y.H."/>
            <person name="Gao G."/>
            <person name="Schijlen E.G.W.M."/>
            <person name="Guo X."/>
            <person name="Momin A.A."/>
            <person name="Negrao S."/>
            <person name="Al-Babili S."/>
            <person name="Gehring C."/>
            <person name="Roessner U."/>
            <person name="Jung C."/>
            <person name="Murphy K."/>
            <person name="Arold S.T."/>
            <person name="Gojobori T."/>
            <person name="van der Linden C.G."/>
            <person name="van Loo E.N."/>
            <person name="Jellen E.N."/>
            <person name="Maughan P.J."/>
            <person name="Tester M."/>
        </authorList>
    </citation>
    <scope>NUCLEOTIDE SEQUENCE [LARGE SCALE GENOMIC DNA]</scope>
    <source>
        <strain evidence="2">cv. PI 614886</strain>
    </source>
</reference>
<proteinExistence type="predicted"/>
<organism evidence="2 3">
    <name type="scientific">Chenopodium quinoa</name>
    <name type="common">Quinoa</name>
    <dbReference type="NCBI Taxonomy" id="63459"/>
    <lineage>
        <taxon>Eukaryota</taxon>
        <taxon>Viridiplantae</taxon>
        <taxon>Streptophyta</taxon>
        <taxon>Embryophyta</taxon>
        <taxon>Tracheophyta</taxon>
        <taxon>Spermatophyta</taxon>
        <taxon>Magnoliopsida</taxon>
        <taxon>eudicotyledons</taxon>
        <taxon>Gunneridae</taxon>
        <taxon>Pentapetalae</taxon>
        <taxon>Caryophyllales</taxon>
        <taxon>Chenopodiaceae</taxon>
        <taxon>Chenopodioideae</taxon>
        <taxon>Atripliceae</taxon>
        <taxon>Chenopodium</taxon>
    </lineage>
</organism>